<dbReference type="STRING" id="1123265.GCA_000686625_04383"/>
<proteinExistence type="predicted"/>
<dbReference type="InterPro" id="IPR001387">
    <property type="entry name" value="Cro/C1-type_HTH"/>
</dbReference>
<protein>
    <submittedName>
        <fullName evidence="2">Transcriptional regulator, y4mF family</fullName>
    </submittedName>
</protein>
<dbReference type="SUPFAM" id="SSF47413">
    <property type="entry name" value="lambda repressor-like DNA-binding domains"/>
    <property type="match status" value="1"/>
</dbReference>
<dbReference type="EMBL" id="LR590484">
    <property type="protein sequence ID" value="VTR36651.1"/>
    <property type="molecule type" value="Genomic_DNA"/>
</dbReference>
<gene>
    <name evidence="2" type="ORF">NCTC11429_01732</name>
</gene>
<name>A0A4U9V2K4_9SPHI</name>
<dbReference type="InterPro" id="IPR010982">
    <property type="entry name" value="Lambda_DNA-bd_dom_sf"/>
</dbReference>
<organism evidence="2 3">
    <name type="scientific">Sphingobacterium thalpophilum</name>
    <dbReference type="NCBI Taxonomy" id="259"/>
    <lineage>
        <taxon>Bacteria</taxon>
        <taxon>Pseudomonadati</taxon>
        <taxon>Bacteroidota</taxon>
        <taxon>Sphingobacteriia</taxon>
        <taxon>Sphingobacteriales</taxon>
        <taxon>Sphingobacteriaceae</taxon>
        <taxon>Sphingobacterium</taxon>
    </lineage>
</organism>
<dbReference type="CDD" id="cd00093">
    <property type="entry name" value="HTH_XRE"/>
    <property type="match status" value="1"/>
</dbReference>
<evidence type="ECO:0000313" key="3">
    <source>
        <dbReference type="Proteomes" id="UP000308196"/>
    </source>
</evidence>
<dbReference type="KEGG" id="stha:NCTC11429_01732"/>
<feature type="domain" description="HTH cro/C1-type" evidence="1">
    <location>
        <begin position="19"/>
        <end position="73"/>
    </location>
</feature>
<dbReference type="GO" id="GO:0003677">
    <property type="term" value="F:DNA binding"/>
    <property type="evidence" value="ECO:0007669"/>
    <property type="project" value="InterPro"/>
</dbReference>
<dbReference type="Gene3D" id="1.10.260.40">
    <property type="entry name" value="lambda repressor-like DNA-binding domains"/>
    <property type="match status" value="1"/>
</dbReference>
<dbReference type="GeneID" id="78462484"/>
<dbReference type="PROSITE" id="PS50943">
    <property type="entry name" value="HTH_CROC1"/>
    <property type="match status" value="1"/>
</dbReference>
<sequence length="108" mass="12256">MNDSLQDIREKELKILDEIRKQRVRNGFTQEYIAMLLGISQSQYNKMESGIVSVKLGYLIKICRALKISGITFDSNPNPTKSSVDIISSVKIIEDALLNIKNRVAKKE</sequence>
<accession>A0A4U9V2K4</accession>
<dbReference type="Proteomes" id="UP000308196">
    <property type="component" value="Chromosome"/>
</dbReference>
<evidence type="ECO:0000313" key="2">
    <source>
        <dbReference type="EMBL" id="VTR36651.1"/>
    </source>
</evidence>
<dbReference type="Pfam" id="PF01381">
    <property type="entry name" value="HTH_3"/>
    <property type="match status" value="1"/>
</dbReference>
<dbReference type="AlphaFoldDB" id="A0A4U9V2K4"/>
<dbReference type="SMART" id="SM00530">
    <property type="entry name" value="HTH_XRE"/>
    <property type="match status" value="1"/>
</dbReference>
<reference evidence="2 3" key="1">
    <citation type="submission" date="2019-05" db="EMBL/GenBank/DDBJ databases">
        <authorList>
            <consortium name="Pathogen Informatics"/>
        </authorList>
    </citation>
    <scope>NUCLEOTIDE SEQUENCE [LARGE SCALE GENOMIC DNA]</scope>
    <source>
        <strain evidence="2 3">NCTC11429</strain>
    </source>
</reference>
<dbReference type="RefSeq" id="WP_037533918.1">
    <property type="nucleotide sequence ID" value="NZ_JALHSB010000015.1"/>
</dbReference>
<evidence type="ECO:0000259" key="1">
    <source>
        <dbReference type="PROSITE" id="PS50943"/>
    </source>
</evidence>